<evidence type="ECO:0000313" key="3">
    <source>
        <dbReference type="EMBL" id="CAE8613499.1"/>
    </source>
</evidence>
<protein>
    <submittedName>
        <fullName evidence="3">Uncharacterized protein</fullName>
    </submittedName>
</protein>
<accession>A0A813FGC3</accession>
<keyword evidence="2" id="KW-1133">Transmembrane helix</keyword>
<proteinExistence type="predicted"/>
<dbReference type="Proteomes" id="UP000626109">
    <property type="component" value="Unassembled WGS sequence"/>
</dbReference>
<evidence type="ECO:0000313" key="4">
    <source>
        <dbReference type="EMBL" id="CAE8681932.1"/>
    </source>
</evidence>
<evidence type="ECO:0000313" key="5">
    <source>
        <dbReference type="Proteomes" id="UP000654075"/>
    </source>
</evidence>
<dbReference type="EMBL" id="CAJNNV010025265">
    <property type="protein sequence ID" value="CAE8613499.1"/>
    <property type="molecule type" value="Genomic_DNA"/>
</dbReference>
<dbReference type="Proteomes" id="UP000654075">
    <property type="component" value="Unassembled WGS sequence"/>
</dbReference>
<reference evidence="3" key="1">
    <citation type="submission" date="2021-02" db="EMBL/GenBank/DDBJ databases">
        <authorList>
            <person name="Dougan E. K."/>
            <person name="Rhodes N."/>
            <person name="Thang M."/>
            <person name="Chan C."/>
        </authorList>
    </citation>
    <scope>NUCLEOTIDE SEQUENCE</scope>
</reference>
<dbReference type="EMBL" id="CAJNNW010026011">
    <property type="protein sequence ID" value="CAE8681932.1"/>
    <property type="molecule type" value="Genomic_DNA"/>
</dbReference>
<keyword evidence="2" id="KW-0472">Membrane</keyword>
<feature type="compositionally biased region" description="Gly residues" evidence="1">
    <location>
        <begin position="222"/>
        <end position="232"/>
    </location>
</feature>
<feature type="transmembrane region" description="Helical" evidence="2">
    <location>
        <begin position="21"/>
        <end position="43"/>
    </location>
</feature>
<evidence type="ECO:0000256" key="1">
    <source>
        <dbReference type="SAM" id="MobiDB-lite"/>
    </source>
</evidence>
<name>A0A813FGC3_POLGL</name>
<feature type="transmembrane region" description="Helical" evidence="2">
    <location>
        <begin position="167"/>
        <end position="188"/>
    </location>
</feature>
<feature type="compositionally biased region" description="Low complexity" evidence="1">
    <location>
        <begin position="204"/>
        <end position="221"/>
    </location>
</feature>
<evidence type="ECO:0000256" key="2">
    <source>
        <dbReference type="SAM" id="Phobius"/>
    </source>
</evidence>
<comment type="caution">
    <text evidence="3">The sequence shown here is derived from an EMBL/GenBank/DDBJ whole genome shotgun (WGS) entry which is preliminary data.</text>
</comment>
<keyword evidence="2" id="KW-0812">Transmembrane</keyword>
<feature type="region of interest" description="Disordered" evidence="1">
    <location>
        <begin position="204"/>
        <end position="242"/>
    </location>
</feature>
<sequence length="242" mass="24629">MAPKSALSRLVSAKSPWRTSCLSMVYVHQMLILNLLVLSFVGISSLLDPDSMVKTVQQGEGGQQTVEAGSIVVSRLQRDLARSTSPAGLAIAFVCAQGLWKSLEGKRDALTVLTLFHASNLLVLAAPFWEQYQRQRLEAGGPADGPTLDEQAAASLGATSDVLPKAAMLNLVVGAVAVAAHLGAVLACKSAMASVAALSAPAAPPQAALAQAPESSTSSGEVGSGGKNGKSGAGADAGKKKK</sequence>
<dbReference type="AlphaFoldDB" id="A0A813FGC3"/>
<gene>
    <name evidence="3" type="ORF">PGLA1383_LOCUS31264</name>
    <name evidence="4" type="ORF">PGLA2088_LOCUS22688</name>
</gene>
<keyword evidence="5" id="KW-1185">Reference proteome</keyword>
<organism evidence="3 5">
    <name type="scientific">Polarella glacialis</name>
    <name type="common">Dinoflagellate</name>
    <dbReference type="NCBI Taxonomy" id="89957"/>
    <lineage>
        <taxon>Eukaryota</taxon>
        <taxon>Sar</taxon>
        <taxon>Alveolata</taxon>
        <taxon>Dinophyceae</taxon>
        <taxon>Suessiales</taxon>
        <taxon>Suessiaceae</taxon>
        <taxon>Polarella</taxon>
    </lineage>
</organism>